<gene>
    <name evidence="3" type="ORF">Bca52824_024926</name>
</gene>
<keyword evidence="4" id="KW-1185">Reference proteome</keyword>
<accession>A0A8X7VLF6</accession>
<evidence type="ECO:0000313" key="4">
    <source>
        <dbReference type="Proteomes" id="UP000886595"/>
    </source>
</evidence>
<feature type="compositionally biased region" description="Polar residues" evidence="1">
    <location>
        <begin position="11"/>
        <end position="24"/>
    </location>
</feature>
<dbReference type="InterPro" id="IPR003863">
    <property type="entry name" value="DUF220"/>
</dbReference>
<dbReference type="EMBL" id="JAAMPC010000005">
    <property type="protein sequence ID" value="KAG2313369.1"/>
    <property type="molecule type" value="Genomic_DNA"/>
</dbReference>
<protein>
    <recommendedName>
        <fullName evidence="2">DUF220 domain-containing protein</fullName>
    </recommendedName>
</protein>
<dbReference type="Proteomes" id="UP000886595">
    <property type="component" value="Unassembled WGS sequence"/>
</dbReference>
<dbReference type="OrthoDB" id="1024529at2759"/>
<feature type="region of interest" description="Disordered" evidence="1">
    <location>
        <begin position="11"/>
        <end position="42"/>
    </location>
</feature>
<comment type="caution">
    <text evidence="3">The sequence shown here is derived from an EMBL/GenBank/DDBJ whole genome shotgun (WGS) entry which is preliminary data.</text>
</comment>
<feature type="domain" description="DUF220" evidence="2">
    <location>
        <begin position="148"/>
        <end position="222"/>
    </location>
</feature>
<evidence type="ECO:0000259" key="2">
    <source>
        <dbReference type="Pfam" id="PF02713"/>
    </source>
</evidence>
<dbReference type="PANTHER" id="PTHR31385:SF4">
    <property type="entry name" value="F28C11.15-RELATED"/>
    <property type="match status" value="1"/>
</dbReference>
<organism evidence="3 4">
    <name type="scientific">Brassica carinata</name>
    <name type="common">Ethiopian mustard</name>
    <name type="synonym">Abyssinian cabbage</name>
    <dbReference type="NCBI Taxonomy" id="52824"/>
    <lineage>
        <taxon>Eukaryota</taxon>
        <taxon>Viridiplantae</taxon>
        <taxon>Streptophyta</taxon>
        <taxon>Embryophyta</taxon>
        <taxon>Tracheophyta</taxon>
        <taxon>Spermatophyta</taxon>
        <taxon>Magnoliopsida</taxon>
        <taxon>eudicotyledons</taxon>
        <taxon>Gunneridae</taxon>
        <taxon>Pentapetalae</taxon>
        <taxon>rosids</taxon>
        <taxon>malvids</taxon>
        <taxon>Brassicales</taxon>
        <taxon>Brassicaceae</taxon>
        <taxon>Brassiceae</taxon>
        <taxon>Brassica</taxon>
    </lineage>
</organism>
<dbReference type="PANTHER" id="PTHR31385">
    <property type="entry name" value="PUTATIVE (DUF220)-RELATED"/>
    <property type="match status" value="1"/>
</dbReference>
<evidence type="ECO:0000256" key="1">
    <source>
        <dbReference type="SAM" id="MobiDB-lite"/>
    </source>
</evidence>
<proteinExistence type="predicted"/>
<name>A0A8X7VLF6_BRACI</name>
<reference evidence="3 4" key="1">
    <citation type="submission" date="2020-02" db="EMBL/GenBank/DDBJ databases">
        <authorList>
            <person name="Ma Q."/>
            <person name="Huang Y."/>
            <person name="Song X."/>
            <person name="Pei D."/>
        </authorList>
    </citation>
    <scope>NUCLEOTIDE SEQUENCE [LARGE SCALE GENOMIC DNA]</scope>
    <source>
        <strain evidence="3">Sxm20200214</strain>
        <tissue evidence="3">Leaf</tissue>
    </source>
</reference>
<feature type="compositionally biased region" description="Basic and acidic residues" evidence="1">
    <location>
        <begin position="25"/>
        <end position="42"/>
    </location>
</feature>
<sequence length="269" mass="31808">MGIFPGFGAWISQNTQQPRKSQNVESKKVREMKSHEDRDDTKEQLKLWREAENKKQWLDPSPKVTKMEVVNELEWGYCHMKMEFELGLPPQAAYEMLTNPNNQSFTRIIKHHENMQNISRRFTANVNRKGKSVTADKVLAWKFLRWSRTIPIRVHSIVDPKSIVVRYDIEKKDMMRFMEMFEVSCTVKPMYVDSKRLCKSMKPKSREEYIKCSGGQGKIASKVELEQVFKPSFFFNVPPVSWYIRWLTVKTMKDVARDFQFRAAVIRGR</sequence>
<dbReference type="AlphaFoldDB" id="A0A8X7VLF6"/>
<dbReference type="Pfam" id="PF02713">
    <property type="entry name" value="DUF220"/>
    <property type="match status" value="1"/>
</dbReference>
<evidence type="ECO:0000313" key="3">
    <source>
        <dbReference type="EMBL" id="KAG2313369.1"/>
    </source>
</evidence>